<feature type="compositionally biased region" description="Polar residues" evidence="7">
    <location>
        <begin position="422"/>
        <end position="437"/>
    </location>
</feature>
<feature type="compositionally biased region" description="Polar residues" evidence="7">
    <location>
        <begin position="43"/>
        <end position="61"/>
    </location>
</feature>
<feature type="region of interest" description="Disordered" evidence="7">
    <location>
        <begin position="290"/>
        <end position="490"/>
    </location>
</feature>
<dbReference type="PANTHER" id="PTHR16830">
    <property type="entry name" value="SH2 CONTAINING ADAPTOR PRAM-1 RELATED"/>
    <property type="match status" value="1"/>
</dbReference>
<evidence type="ECO:0000256" key="1">
    <source>
        <dbReference type="ARBA" id="ARBA00022443"/>
    </source>
</evidence>
<dbReference type="PANTHER" id="PTHR16830:SF11">
    <property type="entry name" value="PML-RARA-REGULATED ADAPTER MOLECULE 1"/>
    <property type="match status" value="1"/>
</dbReference>
<feature type="compositionally biased region" description="Polar residues" evidence="7">
    <location>
        <begin position="161"/>
        <end position="173"/>
    </location>
</feature>
<feature type="compositionally biased region" description="Polar residues" evidence="7">
    <location>
        <begin position="1"/>
        <end position="20"/>
    </location>
</feature>
<dbReference type="Pfam" id="PF14603">
    <property type="entry name" value="hSH3"/>
    <property type="match status" value="1"/>
</dbReference>
<feature type="region of interest" description="Disordered" evidence="7">
    <location>
        <begin position="537"/>
        <end position="581"/>
    </location>
</feature>
<feature type="compositionally biased region" description="Polar residues" evidence="7">
    <location>
        <begin position="340"/>
        <end position="349"/>
    </location>
</feature>
<evidence type="ECO:0000313" key="9">
    <source>
        <dbReference type="EMBL" id="CAH6780109.1"/>
    </source>
</evidence>
<keyword evidence="2" id="KW-0597">Phosphoprotein</keyword>
<protein>
    <recommendedName>
        <fullName evidence="5">PML-RARA-regulated adapter molecule 1</fullName>
    </recommendedName>
</protein>
<dbReference type="InterPro" id="IPR001452">
    <property type="entry name" value="SH3_domain"/>
</dbReference>
<evidence type="ECO:0000256" key="6">
    <source>
        <dbReference type="PROSITE-ProRule" id="PRU00192"/>
    </source>
</evidence>
<sequence>MGSNQDFRNLQAKFQVSQQEPGEPSRKTSKPEFNKLLKKFPQTELSEQAKKASQTELSTVSLKPLQLQFADIPKKPSQSEVLRKSLQPEFTELPKKPIQSELKDLPRKPLHREGLKKPSQAQFPDAKKPPEFQLASLPKAPQPEFTNLPKKLPKHEFGELTKTSPQLEASQEPSVPDQKLRKPELSNPAKPPIELKPITIPKKFWQESSESPGKKLLPSESSTFPKKPLQPLAAGFSSKSLTQSEPSEIPQTSVSKLGSSEFYPRSPELDVSNFPKKSLQSEFSENFKKASYPRAIGGTKSPQQSYEVSQIPPWKPESCNPPSHSPQPDFNTFSKKHPQLQLSDLPRTSSEPEVRRVPKKPQQPDLKVHSKKPSQPELGHLPRTSSEPEVSSLPRKFLGPQHSKFDFPKGLPRKPKLPGSVSECSLPSAIASSSPQFPLSPGYGVPGTPGWRSDFQIQHPPRRRPLPSASSLGSPPAKPPLPPVPINIQSFQRASATATAVLKTGFSRTHFPAQQPQQISQNPDEIYELYDAVEATGDSSLSPRGRDEVQSTQQATRWPQQDTELRKNASHPQQPPPTDPKLLKQIRKAEKAEREFRKKFKFEGEIVIHTKMMIDPNAKTRRGGGKHLGIRRGEILEVIEFTNKDEMLCRDPKGKYGYVPRTALLPLETEVYDDVSFWDPLDTQPFPQGQ</sequence>
<evidence type="ECO:0000256" key="2">
    <source>
        <dbReference type="ARBA" id="ARBA00022553"/>
    </source>
</evidence>
<dbReference type="FunFam" id="2.30.30.40:FF:000179">
    <property type="entry name" value="PML-RARA regulated adaptor molecule 1"/>
    <property type="match status" value="1"/>
</dbReference>
<dbReference type="Gene3D" id="2.30.30.40">
    <property type="entry name" value="SH3 Domains"/>
    <property type="match status" value="1"/>
</dbReference>
<evidence type="ECO:0000256" key="7">
    <source>
        <dbReference type="SAM" id="MobiDB-lite"/>
    </source>
</evidence>
<accession>A0AAU9YZ85</accession>
<dbReference type="SUPFAM" id="SSF50044">
    <property type="entry name" value="SH3-domain"/>
    <property type="match status" value="1"/>
</dbReference>
<feature type="compositionally biased region" description="Basic and acidic residues" evidence="7">
    <location>
        <begin position="101"/>
        <end position="116"/>
    </location>
</feature>
<dbReference type="GO" id="GO:0072659">
    <property type="term" value="P:protein localization to plasma membrane"/>
    <property type="evidence" value="ECO:0007669"/>
    <property type="project" value="TreeGrafter"/>
</dbReference>
<keyword evidence="1 6" id="KW-0728">SH3 domain</keyword>
<name>A0AAU9YZ85_PHORO</name>
<reference evidence="9" key="1">
    <citation type="submission" date="2022-06" db="EMBL/GenBank/DDBJ databases">
        <authorList>
            <person name="Andreotti S."/>
            <person name="Wyler E."/>
        </authorList>
    </citation>
    <scope>NUCLEOTIDE SEQUENCE</scope>
</reference>
<feature type="compositionally biased region" description="Pro residues" evidence="7">
    <location>
        <begin position="476"/>
        <end position="485"/>
    </location>
</feature>
<feature type="compositionally biased region" description="Polar residues" evidence="7">
    <location>
        <begin position="320"/>
        <end position="333"/>
    </location>
</feature>
<dbReference type="InterPro" id="IPR029294">
    <property type="entry name" value="hSH3"/>
</dbReference>
<feature type="region of interest" description="Disordered" evidence="7">
    <location>
        <begin position="1"/>
        <end position="277"/>
    </location>
</feature>
<comment type="subunit">
    <text evidence="4">Interacts with SKAP2, LCP2 and DBNL. May interact with LYN. Interacts with NEK6.</text>
</comment>
<evidence type="ECO:0000313" key="10">
    <source>
        <dbReference type="Proteomes" id="UP001152836"/>
    </source>
</evidence>
<proteinExistence type="predicted"/>
<dbReference type="KEGG" id="prob:127217794"/>
<feature type="compositionally biased region" description="Polar residues" evidence="7">
    <location>
        <begin position="237"/>
        <end position="258"/>
    </location>
</feature>
<dbReference type="EMBL" id="CALSGD010000835">
    <property type="protein sequence ID" value="CAH6780109.1"/>
    <property type="molecule type" value="Genomic_DNA"/>
</dbReference>
<evidence type="ECO:0000256" key="3">
    <source>
        <dbReference type="ARBA" id="ARBA00023121"/>
    </source>
</evidence>
<organism evidence="9 10">
    <name type="scientific">Phodopus roborovskii</name>
    <name type="common">Roborovski's desert hamster</name>
    <name type="synonym">Cricetulus roborovskii</name>
    <dbReference type="NCBI Taxonomy" id="109678"/>
    <lineage>
        <taxon>Eukaryota</taxon>
        <taxon>Metazoa</taxon>
        <taxon>Chordata</taxon>
        <taxon>Craniata</taxon>
        <taxon>Vertebrata</taxon>
        <taxon>Euteleostomi</taxon>
        <taxon>Mammalia</taxon>
        <taxon>Eutheria</taxon>
        <taxon>Euarchontoglires</taxon>
        <taxon>Glires</taxon>
        <taxon>Rodentia</taxon>
        <taxon>Myomorpha</taxon>
        <taxon>Muroidea</taxon>
        <taxon>Cricetidae</taxon>
        <taxon>Cricetinae</taxon>
        <taxon>Phodopus</taxon>
    </lineage>
</organism>
<dbReference type="GO" id="GO:0008289">
    <property type="term" value="F:lipid binding"/>
    <property type="evidence" value="ECO:0007669"/>
    <property type="project" value="UniProtKB-KW"/>
</dbReference>
<feature type="compositionally biased region" description="Low complexity" evidence="7">
    <location>
        <begin position="466"/>
        <end position="475"/>
    </location>
</feature>
<keyword evidence="10" id="KW-1185">Reference proteome</keyword>
<dbReference type="PROSITE" id="PS50002">
    <property type="entry name" value="SH3"/>
    <property type="match status" value="1"/>
</dbReference>
<dbReference type="Proteomes" id="UP001152836">
    <property type="component" value="Unassembled WGS sequence"/>
</dbReference>
<dbReference type="GeneID" id="127217794"/>
<feature type="compositionally biased region" description="Basic and acidic residues" evidence="7">
    <location>
        <begin position="23"/>
        <end position="35"/>
    </location>
</feature>
<dbReference type="CTD" id="84106"/>
<dbReference type="GO" id="GO:0005886">
    <property type="term" value="C:plasma membrane"/>
    <property type="evidence" value="ECO:0007669"/>
    <property type="project" value="InterPro"/>
</dbReference>
<dbReference type="AlphaFoldDB" id="A0AAU9YZ85"/>
<dbReference type="RefSeq" id="XP_051034743.1">
    <property type="nucleotide sequence ID" value="XM_051178786.1"/>
</dbReference>
<gene>
    <name evidence="9" type="primary">Pram1</name>
    <name evidence="9" type="ORF">PHOROB_LOCUS3537</name>
</gene>
<dbReference type="InterPro" id="IPR036028">
    <property type="entry name" value="SH3-like_dom_sf"/>
</dbReference>
<keyword evidence="3" id="KW-0446">Lipid-binding</keyword>
<comment type="caution">
    <text evidence="9">The sequence shown here is derived from an EMBL/GenBank/DDBJ whole genome shotgun (WGS) entry which is preliminary data.</text>
</comment>
<dbReference type="InterPro" id="IPR043443">
    <property type="entry name" value="FYB1/2-like"/>
</dbReference>
<evidence type="ECO:0000259" key="8">
    <source>
        <dbReference type="PROSITE" id="PS50002"/>
    </source>
</evidence>
<feature type="compositionally biased region" description="Polar residues" evidence="7">
    <location>
        <begin position="550"/>
        <end position="562"/>
    </location>
</feature>
<dbReference type="GO" id="GO:0007229">
    <property type="term" value="P:integrin-mediated signaling pathway"/>
    <property type="evidence" value="ECO:0007669"/>
    <property type="project" value="InterPro"/>
</dbReference>
<feature type="domain" description="SH3" evidence="8">
    <location>
        <begin position="591"/>
        <end position="669"/>
    </location>
</feature>
<evidence type="ECO:0000256" key="5">
    <source>
        <dbReference type="ARBA" id="ARBA00074948"/>
    </source>
</evidence>
<dbReference type="GO" id="GO:0050852">
    <property type="term" value="P:T cell receptor signaling pathway"/>
    <property type="evidence" value="ECO:0007669"/>
    <property type="project" value="TreeGrafter"/>
</dbReference>
<evidence type="ECO:0000256" key="4">
    <source>
        <dbReference type="ARBA" id="ARBA00063710"/>
    </source>
</evidence>